<gene>
    <name evidence="11" type="ORF">C8A05DRAFT_44254</name>
</gene>
<evidence type="ECO:0000256" key="1">
    <source>
        <dbReference type="ARBA" id="ARBA00001412"/>
    </source>
</evidence>
<dbReference type="InterPro" id="IPR031330">
    <property type="entry name" value="Gly_Hdrlase_35_cat"/>
</dbReference>
<evidence type="ECO:0000256" key="3">
    <source>
        <dbReference type="ARBA" id="ARBA00012756"/>
    </source>
</evidence>
<evidence type="ECO:0000256" key="6">
    <source>
        <dbReference type="ARBA" id="ARBA00023180"/>
    </source>
</evidence>
<reference evidence="11" key="1">
    <citation type="journal article" date="2023" name="Mol. Phylogenet. Evol.">
        <title>Genome-scale phylogeny and comparative genomics of the fungal order Sordariales.</title>
        <authorList>
            <person name="Hensen N."/>
            <person name="Bonometti L."/>
            <person name="Westerberg I."/>
            <person name="Brannstrom I.O."/>
            <person name="Guillou S."/>
            <person name="Cros-Aarteil S."/>
            <person name="Calhoun S."/>
            <person name="Haridas S."/>
            <person name="Kuo A."/>
            <person name="Mondo S."/>
            <person name="Pangilinan J."/>
            <person name="Riley R."/>
            <person name="LaButti K."/>
            <person name="Andreopoulos B."/>
            <person name="Lipzen A."/>
            <person name="Chen C."/>
            <person name="Yan M."/>
            <person name="Daum C."/>
            <person name="Ng V."/>
            <person name="Clum A."/>
            <person name="Steindorff A."/>
            <person name="Ohm R.A."/>
            <person name="Martin F."/>
            <person name="Silar P."/>
            <person name="Natvig D.O."/>
            <person name="Lalanne C."/>
            <person name="Gautier V."/>
            <person name="Ament-Velasquez S.L."/>
            <person name="Kruys A."/>
            <person name="Hutchinson M.I."/>
            <person name="Powell A.J."/>
            <person name="Barry K."/>
            <person name="Miller A.N."/>
            <person name="Grigoriev I.V."/>
            <person name="Debuchy R."/>
            <person name="Gladieux P."/>
            <person name="Hiltunen Thoren M."/>
            <person name="Johannesson H."/>
        </authorList>
    </citation>
    <scope>NUCLEOTIDE SEQUENCE</scope>
    <source>
        <strain evidence="11">CBS 103.79</strain>
    </source>
</reference>
<dbReference type="InterPro" id="IPR008979">
    <property type="entry name" value="Galactose-bd-like_sf"/>
</dbReference>
<dbReference type="InterPro" id="IPR017853">
    <property type="entry name" value="GH"/>
</dbReference>
<dbReference type="AlphaFoldDB" id="A0AAN6RU83"/>
<dbReference type="SUPFAM" id="SSF51445">
    <property type="entry name" value="(Trans)glycosidases"/>
    <property type="match status" value="1"/>
</dbReference>
<dbReference type="GO" id="GO:0005975">
    <property type="term" value="P:carbohydrate metabolic process"/>
    <property type="evidence" value="ECO:0007669"/>
    <property type="project" value="InterPro"/>
</dbReference>
<dbReference type="Gene3D" id="3.20.20.80">
    <property type="entry name" value="Glycosidases"/>
    <property type="match status" value="1"/>
</dbReference>
<dbReference type="GO" id="GO:0004565">
    <property type="term" value="F:beta-galactosidase activity"/>
    <property type="evidence" value="ECO:0007669"/>
    <property type="project" value="UniProtKB-EC"/>
</dbReference>
<dbReference type="EMBL" id="MU855519">
    <property type="protein sequence ID" value="KAK3902286.1"/>
    <property type="molecule type" value="Genomic_DNA"/>
</dbReference>
<protein>
    <recommendedName>
        <fullName evidence="3">beta-galactosidase</fullName>
        <ecNumber evidence="3">3.2.1.23</ecNumber>
    </recommendedName>
</protein>
<keyword evidence="5" id="KW-0378">Hydrolase</keyword>
<comment type="similarity">
    <text evidence="2 8">Belongs to the glycosyl hydrolase 35 family.</text>
</comment>
<dbReference type="Pfam" id="PF13363">
    <property type="entry name" value="BetaGal_dom3"/>
    <property type="match status" value="1"/>
</dbReference>
<proteinExistence type="inferred from homology"/>
<dbReference type="SMART" id="SM01029">
    <property type="entry name" value="BetaGal_dom2"/>
    <property type="match status" value="1"/>
</dbReference>
<organism evidence="11 12">
    <name type="scientific">Staphylotrichum tortipilum</name>
    <dbReference type="NCBI Taxonomy" id="2831512"/>
    <lineage>
        <taxon>Eukaryota</taxon>
        <taxon>Fungi</taxon>
        <taxon>Dikarya</taxon>
        <taxon>Ascomycota</taxon>
        <taxon>Pezizomycotina</taxon>
        <taxon>Sordariomycetes</taxon>
        <taxon>Sordariomycetidae</taxon>
        <taxon>Sordariales</taxon>
        <taxon>Chaetomiaceae</taxon>
        <taxon>Staphylotrichum</taxon>
    </lineage>
</organism>
<keyword evidence="12" id="KW-1185">Reference proteome</keyword>
<sequence length="1073" mass="115473">MSGPSFHVSAVPLSALRATGCLLQPPSPTAHHASPLNPQRNPPHPCRRRERDPSPSFLPLLQRPPSPSISPLLPRAPFSKSTYPPPTWDNTSLFIQGRRAMLFGGEFHPFRLPVPSLWRDVLEKMKAAGLNTVAIIVPWALLEGKPGEFRADGVFGLEAFFEVAGEVGVWVVVKPGPYVGGEVTGGGLPGWIQRLKGHPRTADADFLAATNNYAANVAAIIAKAQINNGGKVIFYQPESEYSVSRTLIGFNFPDPGYMQYVEDQARRAGIVVPFINNDAFVGGHNAPGTGVGQVDVYGRDLYPLNVECNDVLWQKGDLRDAEFARHLNISPTTPYAIAAFQGGSAGYWGGSGVARCGDQFNAEHSRVYYKANYASGVKIFNVYMVYGGTNWGNLGYDSGSTSYDYAAAIAEDRSVAREKYSELKLQGNFFKASPGYLDANPDPSKPTAGLYSSNKDITITPLLGPKGSFFVTRKTAYRDANPAIQYTLNLPTSKGTLTIPKLGGSLTMPGRDTRIHVADYPLGESLLVYCTAEIFTWQKYHDRTVVVVYGGANETHELLLKRGAKGPANITTSEDVKTKTEGDSLYAQWKVDAITGDQFIRAGDINIVLVSRQEAYNFWVTDVDGGQAPLIIRGGYLMRSASFSAADGILSLRGDLNQSTIIDVIRGVKATTISIWGVPATASSLMLNNRINPVNPDPETGTWVIYPEFTPPKISLPSLASLSWKPIDSLPELSPSYSDAPWPAADHATTNNTYLQSPLTPTSLFASDYGFHAGGALLYRGHFTATGAETTLTIRTQGGAAFAALYFLNQTFLGSWAGNTSRPSTRAETFPVRLTPGKTYILTVVIDNMGNAQNGLVGGDEMKAPRGVMEYHFEMGGGGNQPEIKWKVTGNLGGEGYVDKTRGPLNEGGLWAERMGYHQPGVPGEKLEAAGKMAGSGAKVGKSPLEGIDQPGIGFWTAEMVLDLPSDAWDVPLSLEFPGIDAAAGKYRAVLWVNGFQFGRYISHIGPQTSFPVPEGILNYRGSNTIAVAIWATQPSGARLSSLALKAGTAVLTGRLPVKVVAAPAWAERAGAY</sequence>
<dbReference type="EC" id="3.2.1.23" evidence="3"/>
<dbReference type="InterPro" id="IPR025972">
    <property type="entry name" value="BetaGal_dom3"/>
</dbReference>
<dbReference type="InterPro" id="IPR037110">
    <property type="entry name" value="Betagal_dom2_sf"/>
</dbReference>
<keyword evidence="4" id="KW-0732">Signal</keyword>
<dbReference type="InterPro" id="IPR025300">
    <property type="entry name" value="BetaGal_jelly_roll_dom"/>
</dbReference>
<dbReference type="SUPFAM" id="SSF49785">
    <property type="entry name" value="Galactose-binding domain-like"/>
    <property type="match status" value="2"/>
</dbReference>
<dbReference type="InterPro" id="IPR018954">
    <property type="entry name" value="Betagal_dom2"/>
</dbReference>
<comment type="catalytic activity">
    <reaction evidence="1">
        <text>Hydrolysis of terminal non-reducing beta-D-galactose residues in beta-D-galactosides.</text>
        <dbReference type="EC" id="3.2.1.23"/>
    </reaction>
</comment>
<feature type="domain" description="Beta-galactosidase" evidence="10">
    <location>
        <begin position="436"/>
        <end position="618"/>
    </location>
</feature>
<dbReference type="PANTHER" id="PTHR23421">
    <property type="entry name" value="BETA-GALACTOSIDASE RELATED"/>
    <property type="match status" value="1"/>
</dbReference>
<dbReference type="Gene3D" id="2.60.120.260">
    <property type="entry name" value="Galactose-binding domain-like"/>
    <property type="match status" value="2"/>
</dbReference>
<accession>A0AAN6RU83</accession>
<keyword evidence="6" id="KW-0325">Glycoprotein</keyword>
<evidence type="ECO:0000256" key="2">
    <source>
        <dbReference type="ARBA" id="ARBA00009809"/>
    </source>
</evidence>
<reference evidence="11" key="2">
    <citation type="submission" date="2023-05" db="EMBL/GenBank/DDBJ databases">
        <authorList>
            <consortium name="Lawrence Berkeley National Laboratory"/>
            <person name="Steindorff A."/>
            <person name="Hensen N."/>
            <person name="Bonometti L."/>
            <person name="Westerberg I."/>
            <person name="Brannstrom I.O."/>
            <person name="Guillou S."/>
            <person name="Cros-Aarteil S."/>
            <person name="Calhoun S."/>
            <person name="Haridas S."/>
            <person name="Kuo A."/>
            <person name="Mondo S."/>
            <person name="Pangilinan J."/>
            <person name="Riley R."/>
            <person name="Labutti K."/>
            <person name="Andreopoulos B."/>
            <person name="Lipzen A."/>
            <person name="Chen C."/>
            <person name="Yanf M."/>
            <person name="Daum C."/>
            <person name="Ng V."/>
            <person name="Clum A."/>
            <person name="Ohm R."/>
            <person name="Martin F."/>
            <person name="Silar P."/>
            <person name="Natvig D."/>
            <person name="Lalanne C."/>
            <person name="Gautier V."/>
            <person name="Ament-Velasquez S.L."/>
            <person name="Kruys A."/>
            <person name="Hutchinson M.I."/>
            <person name="Powell A.J."/>
            <person name="Barry K."/>
            <person name="Miller A.N."/>
            <person name="Grigoriev I.V."/>
            <person name="Debuchy R."/>
            <person name="Gladieux P."/>
            <person name="Thoren M.H."/>
            <person name="Johannesson H."/>
        </authorList>
    </citation>
    <scope>NUCLEOTIDE SEQUENCE</scope>
    <source>
        <strain evidence="11">CBS 103.79</strain>
    </source>
</reference>
<dbReference type="SUPFAM" id="SSF51011">
    <property type="entry name" value="Glycosyl hydrolase domain"/>
    <property type="match status" value="1"/>
</dbReference>
<keyword evidence="7" id="KW-0326">Glycosidase</keyword>
<dbReference type="Pfam" id="PF01301">
    <property type="entry name" value="Glyco_hydro_35"/>
    <property type="match status" value="1"/>
</dbReference>
<dbReference type="Pfam" id="PF13364">
    <property type="entry name" value="BetaGal_ABD2"/>
    <property type="match status" value="2"/>
</dbReference>
<dbReference type="Proteomes" id="UP001303889">
    <property type="component" value="Unassembled WGS sequence"/>
</dbReference>
<dbReference type="Gene3D" id="2.102.20.10">
    <property type="entry name" value="Beta-galactosidase, domain 2"/>
    <property type="match status" value="1"/>
</dbReference>
<evidence type="ECO:0000256" key="7">
    <source>
        <dbReference type="ARBA" id="ARBA00023295"/>
    </source>
</evidence>
<evidence type="ECO:0000256" key="9">
    <source>
        <dbReference type="SAM" id="MobiDB-lite"/>
    </source>
</evidence>
<evidence type="ECO:0000313" key="11">
    <source>
        <dbReference type="EMBL" id="KAK3902286.1"/>
    </source>
</evidence>
<feature type="region of interest" description="Disordered" evidence="9">
    <location>
        <begin position="22"/>
        <end position="84"/>
    </location>
</feature>
<dbReference type="InterPro" id="IPR036833">
    <property type="entry name" value="BetaGal_dom3_sf"/>
</dbReference>
<evidence type="ECO:0000256" key="8">
    <source>
        <dbReference type="RuleBase" id="RU003679"/>
    </source>
</evidence>
<dbReference type="PRINTS" id="PR00742">
    <property type="entry name" value="GLHYDRLASE35"/>
</dbReference>
<name>A0AAN6RU83_9PEZI</name>
<evidence type="ECO:0000256" key="5">
    <source>
        <dbReference type="ARBA" id="ARBA00022801"/>
    </source>
</evidence>
<comment type="caution">
    <text evidence="11">The sequence shown here is derived from an EMBL/GenBank/DDBJ whole genome shotgun (WGS) entry which is preliminary data.</text>
</comment>
<evidence type="ECO:0000313" key="12">
    <source>
        <dbReference type="Proteomes" id="UP001303889"/>
    </source>
</evidence>
<dbReference type="Pfam" id="PF10435">
    <property type="entry name" value="BetaGal_dom2"/>
    <property type="match status" value="1"/>
</dbReference>
<evidence type="ECO:0000259" key="10">
    <source>
        <dbReference type="SMART" id="SM01029"/>
    </source>
</evidence>
<dbReference type="InterPro" id="IPR001944">
    <property type="entry name" value="Glycoside_Hdrlase_35"/>
</dbReference>
<evidence type="ECO:0000256" key="4">
    <source>
        <dbReference type="ARBA" id="ARBA00022729"/>
    </source>
</evidence>
<dbReference type="FunFam" id="3.20.20.80:FF:000040">
    <property type="entry name" value="Beta-galactosidase A"/>
    <property type="match status" value="1"/>
</dbReference>
<dbReference type="SUPFAM" id="SSF117100">
    <property type="entry name" value="Beta-galactosidase LacA, domain 3"/>
    <property type="match status" value="1"/>
</dbReference>